<dbReference type="Gene3D" id="3.40.30.10">
    <property type="entry name" value="Glutaredoxin"/>
    <property type="match status" value="1"/>
</dbReference>
<dbReference type="InterPro" id="IPR002109">
    <property type="entry name" value="Glutaredoxin"/>
</dbReference>
<dbReference type="GO" id="GO:0034599">
    <property type="term" value="P:cellular response to oxidative stress"/>
    <property type="evidence" value="ECO:0007669"/>
    <property type="project" value="TreeGrafter"/>
</dbReference>
<dbReference type="AlphaFoldDB" id="A0A1V9Y453"/>
<dbReference type="Proteomes" id="UP000243217">
    <property type="component" value="Unassembled WGS sequence"/>
</dbReference>
<proteinExistence type="predicted"/>
<feature type="domain" description="Glutaredoxin" evidence="1">
    <location>
        <begin position="37"/>
        <end position="101"/>
    </location>
</feature>
<dbReference type="SUPFAM" id="SSF52833">
    <property type="entry name" value="Thioredoxin-like"/>
    <property type="match status" value="1"/>
</dbReference>
<evidence type="ECO:0000313" key="2">
    <source>
        <dbReference type="EMBL" id="OQR80505.1"/>
    </source>
</evidence>
<dbReference type="OrthoDB" id="44061at2759"/>
<reference evidence="2 3" key="1">
    <citation type="journal article" date="2014" name="Genome Biol. Evol.">
        <title>The secreted proteins of Achlya hypogyna and Thraustotheca clavata identify the ancestral oomycete secretome and reveal gene acquisitions by horizontal gene transfer.</title>
        <authorList>
            <person name="Misner I."/>
            <person name="Blouin N."/>
            <person name="Leonard G."/>
            <person name="Richards T.A."/>
            <person name="Lane C.E."/>
        </authorList>
    </citation>
    <scope>NUCLEOTIDE SEQUENCE [LARGE SCALE GENOMIC DNA]</scope>
    <source>
        <strain evidence="2 3">ATCC 34112</strain>
    </source>
</reference>
<dbReference type="Pfam" id="PF00462">
    <property type="entry name" value="Glutaredoxin"/>
    <property type="match status" value="1"/>
</dbReference>
<comment type="caution">
    <text evidence="2">The sequence shown here is derived from an EMBL/GenBank/DDBJ whole genome shotgun (WGS) entry which is preliminary data.</text>
</comment>
<keyword evidence="3" id="KW-1185">Reference proteome</keyword>
<dbReference type="GO" id="GO:0005737">
    <property type="term" value="C:cytoplasm"/>
    <property type="evidence" value="ECO:0007669"/>
    <property type="project" value="TreeGrafter"/>
</dbReference>
<dbReference type="STRING" id="74557.A0A1V9Y453"/>
<evidence type="ECO:0000259" key="1">
    <source>
        <dbReference type="Pfam" id="PF00462"/>
    </source>
</evidence>
<gene>
    <name evidence="2" type="ORF">THRCLA_23472</name>
</gene>
<dbReference type="InterPro" id="IPR036249">
    <property type="entry name" value="Thioredoxin-like_sf"/>
</dbReference>
<dbReference type="PROSITE" id="PS51354">
    <property type="entry name" value="GLUTAREDOXIN_2"/>
    <property type="match status" value="1"/>
</dbReference>
<evidence type="ECO:0000313" key="3">
    <source>
        <dbReference type="Proteomes" id="UP000243217"/>
    </source>
</evidence>
<dbReference type="EMBL" id="JNBS01005224">
    <property type="protein sequence ID" value="OQR80505.1"/>
    <property type="molecule type" value="Genomic_DNA"/>
</dbReference>
<dbReference type="PRINTS" id="PR00160">
    <property type="entry name" value="GLUTAREDOXIN"/>
</dbReference>
<dbReference type="PANTHER" id="PTHR45694">
    <property type="entry name" value="GLUTAREDOXIN 2"/>
    <property type="match status" value="1"/>
</dbReference>
<dbReference type="GO" id="GO:0015038">
    <property type="term" value="F:glutathione disulfide oxidoreductase activity"/>
    <property type="evidence" value="ECO:0007669"/>
    <property type="project" value="TreeGrafter"/>
</dbReference>
<organism evidence="2 3">
    <name type="scientific">Thraustotheca clavata</name>
    <dbReference type="NCBI Taxonomy" id="74557"/>
    <lineage>
        <taxon>Eukaryota</taxon>
        <taxon>Sar</taxon>
        <taxon>Stramenopiles</taxon>
        <taxon>Oomycota</taxon>
        <taxon>Saprolegniomycetes</taxon>
        <taxon>Saprolegniales</taxon>
        <taxon>Achlyaceae</taxon>
        <taxon>Thraustotheca</taxon>
    </lineage>
</organism>
<dbReference type="InterPro" id="IPR014025">
    <property type="entry name" value="Glutaredoxin_subgr"/>
</dbReference>
<sequence length="128" mass="14322">MLAAAGCTKQTPTPVPTEDPTKVEAFITELTTKNGCVIFGEATCDYCKKTKDFFKKEKVTYEYIGVDDQSTSPKGIDVYNALIRMTKQNTLPNIWINSTFIGGYDTIQTLAKNNQLDQLLYDAGCFLW</sequence>
<dbReference type="PANTHER" id="PTHR45694:SF18">
    <property type="entry name" value="GLUTAREDOXIN-1-RELATED"/>
    <property type="match status" value="1"/>
</dbReference>
<protein>
    <recommendedName>
        <fullName evidence="1">Glutaredoxin domain-containing protein</fullName>
    </recommendedName>
</protein>
<accession>A0A1V9Y453</accession>
<name>A0A1V9Y453_9STRA</name>